<organism evidence="1 2">
    <name type="scientific">Marmota monax</name>
    <name type="common">Woodchuck</name>
    <dbReference type="NCBI Taxonomy" id="9995"/>
    <lineage>
        <taxon>Eukaryota</taxon>
        <taxon>Metazoa</taxon>
        <taxon>Chordata</taxon>
        <taxon>Craniata</taxon>
        <taxon>Vertebrata</taxon>
        <taxon>Euteleostomi</taxon>
        <taxon>Mammalia</taxon>
        <taxon>Eutheria</taxon>
        <taxon>Euarchontoglires</taxon>
        <taxon>Glires</taxon>
        <taxon>Rodentia</taxon>
        <taxon>Sciuromorpha</taxon>
        <taxon>Sciuridae</taxon>
        <taxon>Xerinae</taxon>
        <taxon>Marmotini</taxon>
        <taxon>Marmota</taxon>
    </lineage>
</organism>
<gene>
    <name evidence="1" type="ORF">MONAX_5E042125</name>
</gene>
<sequence length="101" mass="11041">LPPPCLTPRTTRLLLVHTYSAMECPHAQRLAGPIYQHHRSTTGQRQQGRPTLWRLAAAIAQGQAPAAAATFPQGRGPIQRGLTLLAQPQPPQACWRRPPAL</sequence>
<accession>A0A5E4D803</accession>
<protein>
    <submittedName>
        <fullName evidence="1">Uncharacterized protein</fullName>
    </submittedName>
</protein>
<dbReference type="AlphaFoldDB" id="A0A5E4D803"/>
<feature type="non-terminal residue" evidence="1">
    <location>
        <position position="1"/>
    </location>
</feature>
<dbReference type="Proteomes" id="UP000335636">
    <property type="component" value="Unassembled WGS sequence"/>
</dbReference>
<evidence type="ECO:0000313" key="2">
    <source>
        <dbReference type="Proteomes" id="UP000335636"/>
    </source>
</evidence>
<reference evidence="1" key="1">
    <citation type="submission" date="2019-04" db="EMBL/GenBank/DDBJ databases">
        <authorList>
            <person name="Alioto T."/>
            <person name="Alioto T."/>
        </authorList>
    </citation>
    <scope>NUCLEOTIDE SEQUENCE [LARGE SCALE GENOMIC DNA]</scope>
</reference>
<proteinExistence type="predicted"/>
<comment type="caution">
    <text evidence="1">The sequence shown here is derived from an EMBL/GenBank/DDBJ whole genome shotgun (WGS) entry which is preliminary data.</text>
</comment>
<dbReference type="EMBL" id="CABDUW010004414">
    <property type="protein sequence ID" value="VTJ90373.1"/>
    <property type="molecule type" value="Genomic_DNA"/>
</dbReference>
<keyword evidence="2" id="KW-1185">Reference proteome</keyword>
<name>A0A5E4D803_MARMO</name>
<evidence type="ECO:0000313" key="1">
    <source>
        <dbReference type="EMBL" id="VTJ90373.1"/>
    </source>
</evidence>